<evidence type="ECO:0000313" key="3">
    <source>
        <dbReference type="EMBL" id="CAB4014327.1"/>
    </source>
</evidence>
<accession>A0A6S7IAM9</accession>
<dbReference type="InterPro" id="IPR013830">
    <property type="entry name" value="SGNH_hydro"/>
</dbReference>
<organism evidence="3 4">
    <name type="scientific">Paramuricea clavata</name>
    <name type="common">Red gorgonian</name>
    <name type="synonym">Violescent sea-whip</name>
    <dbReference type="NCBI Taxonomy" id="317549"/>
    <lineage>
        <taxon>Eukaryota</taxon>
        <taxon>Metazoa</taxon>
        <taxon>Cnidaria</taxon>
        <taxon>Anthozoa</taxon>
        <taxon>Octocorallia</taxon>
        <taxon>Malacalcyonacea</taxon>
        <taxon>Plexauridae</taxon>
        <taxon>Paramuricea</taxon>
    </lineage>
</organism>
<gene>
    <name evidence="3" type="ORF">PACLA_8A081621</name>
</gene>
<keyword evidence="3" id="KW-0675">Receptor</keyword>
<dbReference type="Gene3D" id="3.40.50.12700">
    <property type="match status" value="1"/>
</dbReference>
<sequence>MNDVEESIRVVDKNPDSFLSSNKILESQRLKRKYKSKSNRKGLNLDKNLSENAISTTRSEVLQQIPANNNSTAEPAMQQIPSNDNSMTEPVMQQIPSNVNSITEPVVQQIPSNTRDSIVQNLQGWRLFNTDNHVVVKSFSGANITDMEDYLKPILRKEPYNVILHIGTNDLKHLSAKRVAEGIANFATQIEEDSPATSIVISSILPRSDKSELSAKATEANKLIKAICSKNQWAFIDHKLVNLSCLNTRGLHLNRKGTSIVAKNISKYIKFLLGNCCKRVC</sequence>
<dbReference type="Proteomes" id="UP001152795">
    <property type="component" value="Unassembled WGS sequence"/>
</dbReference>
<feature type="domain" description="SGNH hydrolase-type esterase" evidence="2">
    <location>
        <begin position="114"/>
        <end position="257"/>
    </location>
</feature>
<reference evidence="3" key="1">
    <citation type="submission" date="2020-04" db="EMBL/GenBank/DDBJ databases">
        <authorList>
            <person name="Alioto T."/>
            <person name="Alioto T."/>
            <person name="Gomez Garrido J."/>
        </authorList>
    </citation>
    <scope>NUCLEOTIDE SEQUENCE</scope>
    <source>
        <strain evidence="3">A484AB</strain>
    </source>
</reference>
<feature type="compositionally biased region" description="Basic residues" evidence="1">
    <location>
        <begin position="30"/>
        <end position="40"/>
    </location>
</feature>
<dbReference type="InterPro" id="IPR051532">
    <property type="entry name" value="Ester_Hydrolysis_Enzymes"/>
</dbReference>
<dbReference type="Pfam" id="PF13472">
    <property type="entry name" value="Lipase_GDSL_2"/>
    <property type="match status" value="1"/>
</dbReference>
<name>A0A6S7IAM9_PARCT</name>
<dbReference type="PANTHER" id="PTHR30383">
    <property type="entry name" value="THIOESTERASE 1/PROTEASE 1/LYSOPHOSPHOLIPASE L1"/>
    <property type="match status" value="1"/>
</dbReference>
<dbReference type="EMBL" id="CACRXK020008255">
    <property type="protein sequence ID" value="CAB4014327.1"/>
    <property type="molecule type" value="Genomic_DNA"/>
</dbReference>
<feature type="region of interest" description="Disordered" evidence="1">
    <location>
        <begin position="30"/>
        <end position="51"/>
    </location>
</feature>
<evidence type="ECO:0000313" key="4">
    <source>
        <dbReference type="Proteomes" id="UP001152795"/>
    </source>
</evidence>
<protein>
    <submittedName>
        <fullName evidence="3">Scavenger receptor cysteine-rich type 1 M130</fullName>
    </submittedName>
</protein>
<dbReference type="AlphaFoldDB" id="A0A6S7IAM9"/>
<evidence type="ECO:0000259" key="2">
    <source>
        <dbReference type="Pfam" id="PF13472"/>
    </source>
</evidence>
<dbReference type="OrthoDB" id="5982747at2759"/>
<evidence type="ECO:0000256" key="1">
    <source>
        <dbReference type="SAM" id="MobiDB-lite"/>
    </source>
</evidence>
<dbReference type="Gene3D" id="3.40.50.12690">
    <property type="match status" value="1"/>
</dbReference>
<proteinExistence type="predicted"/>
<keyword evidence="4" id="KW-1185">Reference proteome</keyword>
<comment type="caution">
    <text evidence="3">The sequence shown here is derived from an EMBL/GenBank/DDBJ whole genome shotgun (WGS) entry which is preliminary data.</text>
</comment>
<dbReference type="SUPFAM" id="SSF52266">
    <property type="entry name" value="SGNH hydrolase"/>
    <property type="match status" value="1"/>
</dbReference>